<reference evidence="1" key="1">
    <citation type="submission" date="2022-07" db="EMBL/GenBank/DDBJ databases">
        <title>Chromosome-level genome of Muraenolepis orangiensis.</title>
        <authorList>
            <person name="Kim J."/>
        </authorList>
    </citation>
    <scope>NUCLEOTIDE SEQUENCE</scope>
    <source>
        <strain evidence="1">KU_S4_2022</strain>
        <tissue evidence="1">Muscle</tissue>
    </source>
</reference>
<dbReference type="AlphaFoldDB" id="A0A9Q0DX89"/>
<sequence>MRTRYEFLTKLQAYYVVKVKVRVIPVREWRKGTGSLAVPFIQCSKLTREIRSANKSGGGRSFMERDMREIRDFNRTINRILLGPPFTSTLCRSGHLSSSSIWFSLHVYKPLKWLFE</sequence>
<proteinExistence type="predicted"/>
<evidence type="ECO:0000313" key="2">
    <source>
        <dbReference type="Proteomes" id="UP001148018"/>
    </source>
</evidence>
<evidence type="ECO:0000313" key="1">
    <source>
        <dbReference type="EMBL" id="KAJ3594860.1"/>
    </source>
</evidence>
<name>A0A9Q0DX89_9TELE</name>
<organism evidence="1 2">
    <name type="scientific">Muraenolepis orangiensis</name>
    <name type="common">Patagonian moray cod</name>
    <dbReference type="NCBI Taxonomy" id="630683"/>
    <lineage>
        <taxon>Eukaryota</taxon>
        <taxon>Metazoa</taxon>
        <taxon>Chordata</taxon>
        <taxon>Craniata</taxon>
        <taxon>Vertebrata</taxon>
        <taxon>Euteleostomi</taxon>
        <taxon>Actinopterygii</taxon>
        <taxon>Neopterygii</taxon>
        <taxon>Teleostei</taxon>
        <taxon>Neoteleostei</taxon>
        <taxon>Acanthomorphata</taxon>
        <taxon>Zeiogadaria</taxon>
        <taxon>Gadariae</taxon>
        <taxon>Gadiformes</taxon>
        <taxon>Muraenolepidoidei</taxon>
        <taxon>Muraenolepididae</taxon>
        <taxon>Muraenolepis</taxon>
    </lineage>
</organism>
<dbReference type="EMBL" id="JANIIK010000111">
    <property type="protein sequence ID" value="KAJ3594860.1"/>
    <property type="molecule type" value="Genomic_DNA"/>
</dbReference>
<accession>A0A9Q0DX89</accession>
<dbReference type="OrthoDB" id="10259720at2759"/>
<keyword evidence="2" id="KW-1185">Reference proteome</keyword>
<protein>
    <submittedName>
        <fullName evidence="1">Uncharacterized protein</fullName>
    </submittedName>
</protein>
<comment type="caution">
    <text evidence="1">The sequence shown here is derived from an EMBL/GenBank/DDBJ whole genome shotgun (WGS) entry which is preliminary data.</text>
</comment>
<dbReference type="Proteomes" id="UP001148018">
    <property type="component" value="Unassembled WGS sequence"/>
</dbReference>
<gene>
    <name evidence="1" type="ORF">NHX12_004165</name>
</gene>